<comment type="subcellular location">
    <subcellularLocation>
        <location evidence="1">Cell membrane</location>
        <topology evidence="1">Multi-pass membrane protein</topology>
    </subcellularLocation>
</comment>
<dbReference type="OrthoDB" id="9810206at2"/>
<dbReference type="RefSeq" id="WP_141460590.1">
    <property type="nucleotide sequence ID" value="NZ_CP038141.1"/>
</dbReference>
<evidence type="ECO:0000256" key="2">
    <source>
        <dbReference type="ARBA" id="ARBA00006679"/>
    </source>
</evidence>
<dbReference type="KEGG" id="ssam:E3D00_05270"/>
<feature type="transmembrane region" description="Helical" evidence="7">
    <location>
        <begin position="12"/>
        <end position="30"/>
    </location>
</feature>
<evidence type="ECO:0000256" key="5">
    <source>
        <dbReference type="ARBA" id="ARBA00022989"/>
    </source>
</evidence>
<dbReference type="InterPro" id="IPR032808">
    <property type="entry name" value="DoxX"/>
</dbReference>
<evidence type="ECO:0000256" key="1">
    <source>
        <dbReference type="ARBA" id="ARBA00004651"/>
    </source>
</evidence>
<name>A0A4Y6UHH0_9PROT</name>
<dbReference type="InterPro" id="IPR051907">
    <property type="entry name" value="DoxX-like_oxidoreductase"/>
</dbReference>
<evidence type="ECO:0000256" key="4">
    <source>
        <dbReference type="ARBA" id="ARBA00022692"/>
    </source>
</evidence>
<keyword evidence="6 7" id="KW-0472">Membrane</keyword>
<dbReference type="GO" id="GO:0005886">
    <property type="term" value="C:plasma membrane"/>
    <property type="evidence" value="ECO:0007669"/>
    <property type="project" value="UniProtKB-SubCell"/>
</dbReference>
<evidence type="ECO:0000313" key="8">
    <source>
        <dbReference type="EMBL" id="QDH17039.1"/>
    </source>
</evidence>
<dbReference type="Pfam" id="PF07681">
    <property type="entry name" value="DoxX"/>
    <property type="match status" value="1"/>
</dbReference>
<evidence type="ECO:0000256" key="6">
    <source>
        <dbReference type="ARBA" id="ARBA00023136"/>
    </source>
</evidence>
<keyword evidence="4 7" id="KW-0812">Transmembrane</keyword>
<feature type="transmembrane region" description="Helical" evidence="7">
    <location>
        <begin position="50"/>
        <end position="68"/>
    </location>
</feature>
<dbReference type="AlphaFoldDB" id="A0A4Y6UHH0"/>
<reference evidence="8 9" key="1">
    <citation type="submission" date="2019-03" db="EMBL/GenBank/DDBJ databases">
        <title>The complete genome sequence of Swingsia samuiensis NBRC107927(T).</title>
        <authorList>
            <person name="Chua K.-O."/>
            <person name="Chan K.-G."/>
            <person name="See-Too W.-S."/>
        </authorList>
    </citation>
    <scope>NUCLEOTIDE SEQUENCE [LARGE SCALE GENOMIC DNA]</scope>
    <source>
        <strain evidence="8 9">AH83</strain>
    </source>
</reference>
<gene>
    <name evidence="8" type="ORF">E3D00_05270</name>
</gene>
<dbReference type="PANTHER" id="PTHR33452:SF1">
    <property type="entry name" value="INNER MEMBRANE PROTEIN YPHA-RELATED"/>
    <property type="match status" value="1"/>
</dbReference>
<protein>
    <submittedName>
        <fullName evidence="8">DoxX family protein</fullName>
    </submittedName>
</protein>
<accession>A0A4Y6UHH0</accession>
<keyword evidence="3" id="KW-1003">Cell membrane</keyword>
<keyword evidence="5 7" id="KW-1133">Transmembrane helix</keyword>
<evidence type="ECO:0000256" key="3">
    <source>
        <dbReference type="ARBA" id="ARBA00022475"/>
    </source>
</evidence>
<dbReference type="Proteomes" id="UP000316313">
    <property type="component" value="Chromosome"/>
</dbReference>
<proteinExistence type="inferred from homology"/>
<sequence>MLSFIPRHELLLISRVLMSILFFVMGWTKLMGFNAAVAYMQQTGAPVPEASAILAIIVELGSAIAIVLGVFLEPIAILLGIYTIITGIIGHHFWTMDGMMRYDMMIHFYKNISITGGLLALAVAGPGKYAVQSRQ</sequence>
<keyword evidence="9" id="KW-1185">Reference proteome</keyword>
<organism evidence="8 9">
    <name type="scientific">Swingsia samuiensis</name>
    <dbReference type="NCBI Taxonomy" id="1293412"/>
    <lineage>
        <taxon>Bacteria</taxon>
        <taxon>Pseudomonadati</taxon>
        <taxon>Pseudomonadota</taxon>
        <taxon>Alphaproteobacteria</taxon>
        <taxon>Acetobacterales</taxon>
        <taxon>Acetobacteraceae</taxon>
        <taxon>Swingsia</taxon>
    </lineage>
</organism>
<evidence type="ECO:0000256" key="7">
    <source>
        <dbReference type="SAM" id="Phobius"/>
    </source>
</evidence>
<dbReference type="PANTHER" id="PTHR33452">
    <property type="entry name" value="OXIDOREDUCTASE CATD-RELATED"/>
    <property type="match status" value="1"/>
</dbReference>
<feature type="transmembrane region" description="Helical" evidence="7">
    <location>
        <begin position="106"/>
        <end position="125"/>
    </location>
</feature>
<evidence type="ECO:0000313" key="9">
    <source>
        <dbReference type="Proteomes" id="UP000316313"/>
    </source>
</evidence>
<dbReference type="EMBL" id="CP038141">
    <property type="protein sequence ID" value="QDH17039.1"/>
    <property type="molecule type" value="Genomic_DNA"/>
</dbReference>
<feature type="transmembrane region" description="Helical" evidence="7">
    <location>
        <begin position="75"/>
        <end position="94"/>
    </location>
</feature>
<comment type="similarity">
    <text evidence="2">Belongs to the DoxX family.</text>
</comment>